<name>A0ABU3KB86_9BACT</name>
<dbReference type="InterPro" id="IPR036388">
    <property type="entry name" value="WH-like_DNA-bd_sf"/>
</dbReference>
<evidence type="ECO:0008006" key="3">
    <source>
        <dbReference type="Google" id="ProtNLM"/>
    </source>
</evidence>
<proteinExistence type="predicted"/>
<protein>
    <recommendedName>
        <fullName evidence="3">ArnR1-like winged helix-turn-helix domain-containing protein</fullName>
    </recommendedName>
</protein>
<dbReference type="EMBL" id="JAQOUE010000001">
    <property type="protein sequence ID" value="MDT7043568.1"/>
    <property type="molecule type" value="Genomic_DNA"/>
</dbReference>
<evidence type="ECO:0000313" key="1">
    <source>
        <dbReference type="EMBL" id="MDT7043568.1"/>
    </source>
</evidence>
<comment type="caution">
    <text evidence="1">The sequence shown here is derived from an EMBL/GenBank/DDBJ whole genome shotgun (WGS) entry which is preliminary data.</text>
</comment>
<reference evidence="1 2" key="1">
    <citation type="journal article" date="2023" name="ISME J.">
        <title>Cultivation and genomic characterization of novel and ubiquitous marine nitrite-oxidizing bacteria from the Nitrospirales.</title>
        <authorList>
            <person name="Mueller A.J."/>
            <person name="Daebeler A."/>
            <person name="Herbold C.W."/>
            <person name="Kirkegaard R.H."/>
            <person name="Daims H."/>
        </authorList>
    </citation>
    <scope>NUCLEOTIDE SEQUENCE [LARGE SCALE GENOMIC DNA]</scope>
    <source>
        <strain evidence="1 2">EB</strain>
    </source>
</reference>
<organism evidence="1 2">
    <name type="scientific">Candidatus Nitronereus thalassa</name>
    <dbReference type="NCBI Taxonomy" id="3020898"/>
    <lineage>
        <taxon>Bacteria</taxon>
        <taxon>Pseudomonadati</taxon>
        <taxon>Nitrospirota</taxon>
        <taxon>Nitrospiria</taxon>
        <taxon>Nitrospirales</taxon>
        <taxon>Nitrospiraceae</taxon>
        <taxon>Candidatus Nitronereus</taxon>
    </lineage>
</organism>
<gene>
    <name evidence="1" type="ORF">PPG34_14520</name>
</gene>
<dbReference type="Proteomes" id="UP001250932">
    <property type="component" value="Unassembled WGS sequence"/>
</dbReference>
<dbReference type="Gene3D" id="1.10.10.10">
    <property type="entry name" value="Winged helix-like DNA-binding domain superfamily/Winged helix DNA-binding domain"/>
    <property type="match status" value="1"/>
</dbReference>
<sequence length="98" mass="11280">MSQSRKSGHPHRPVLSRALREEVLQYLKDQGGPAKHTAIYIHFALERHEDIPDILDEFFSEGLIQRKGDSHVILTRNGKKALERLKRVKEEQRGGAKE</sequence>
<dbReference type="RefSeq" id="WP_313834134.1">
    <property type="nucleotide sequence ID" value="NZ_JAQOUE010000001.1"/>
</dbReference>
<keyword evidence="2" id="KW-1185">Reference proteome</keyword>
<evidence type="ECO:0000313" key="2">
    <source>
        <dbReference type="Proteomes" id="UP001250932"/>
    </source>
</evidence>
<accession>A0ABU3KB86</accession>